<dbReference type="OrthoDB" id="4628340at2"/>
<organism evidence="2 3">
    <name type="scientific">Cryptosporangium phraense</name>
    <dbReference type="NCBI Taxonomy" id="2593070"/>
    <lineage>
        <taxon>Bacteria</taxon>
        <taxon>Bacillati</taxon>
        <taxon>Actinomycetota</taxon>
        <taxon>Actinomycetes</taxon>
        <taxon>Cryptosporangiales</taxon>
        <taxon>Cryptosporangiaceae</taxon>
        <taxon>Cryptosporangium</taxon>
    </lineage>
</organism>
<sequence>MTTPLEISTGRTAEGRWRLTAVGEIDLSNADGFRTQLAAAVRPDARLVVDLTGVDYLDSAALAALFLHAEQIEVHIAPMNEYLLKVCGLTQLTEVHVVRPE</sequence>
<feature type="domain" description="STAS" evidence="1">
    <location>
        <begin position="23"/>
        <end position="101"/>
    </location>
</feature>
<dbReference type="CDD" id="cd07043">
    <property type="entry name" value="STAS_anti-anti-sigma_factors"/>
    <property type="match status" value="1"/>
</dbReference>
<reference evidence="2 3" key="1">
    <citation type="submission" date="2019-07" db="EMBL/GenBank/DDBJ databases">
        <title>Cryptosporangium phraense sp. nov., isolated from plant litter.</title>
        <authorList>
            <person name="Suriyachadkun C."/>
        </authorList>
    </citation>
    <scope>NUCLEOTIDE SEQUENCE [LARGE SCALE GENOMIC DNA]</scope>
    <source>
        <strain evidence="2 3">A-T 5661</strain>
    </source>
</reference>
<proteinExistence type="predicted"/>
<dbReference type="InParanoid" id="A0A545AHN1"/>
<evidence type="ECO:0000259" key="1">
    <source>
        <dbReference type="PROSITE" id="PS50801"/>
    </source>
</evidence>
<keyword evidence="3" id="KW-1185">Reference proteome</keyword>
<dbReference type="Gene3D" id="3.30.750.24">
    <property type="entry name" value="STAS domain"/>
    <property type="match status" value="1"/>
</dbReference>
<dbReference type="Proteomes" id="UP000317982">
    <property type="component" value="Unassembled WGS sequence"/>
</dbReference>
<dbReference type="InterPro" id="IPR058548">
    <property type="entry name" value="MlaB-like_STAS"/>
</dbReference>
<dbReference type="InterPro" id="IPR036513">
    <property type="entry name" value="STAS_dom_sf"/>
</dbReference>
<dbReference type="EMBL" id="VIRS01000033">
    <property type="protein sequence ID" value="TQS40826.1"/>
    <property type="molecule type" value="Genomic_DNA"/>
</dbReference>
<comment type="caution">
    <text evidence="2">The sequence shown here is derived from an EMBL/GenBank/DDBJ whole genome shotgun (WGS) entry which is preliminary data.</text>
</comment>
<gene>
    <name evidence="2" type="ORF">FL583_32585</name>
</gene>
<evidence type="ECO:0000313" key="2">
    <source>
        <dbReference type="EMBL" id="TQS40826.1"/>
    </source>
</evidence>
<accession>A0A545AHN1</accession>
<dbReference type="RefSeq" id="WP_142708724.1">
    <property type="nucleotide sequence ID" value="NZ_VIRS01000033.1"/>
</dbReference>
<dbReference type="InterPro" id="IPR002645">
    <property type="entry name" value="STAS_dom"/>
</dbReference>
<evidence type="ECO:0000313" key="3">
    <source>
        <dbReference type="Proteomes" id="UP000317982"/>
    </source>
</evidence>
<dbReference type="AlphaFoldDB" id="A0A545AHN1"/>
<protein>
    <submittedName>
        <fullName evidence="2">STAS domain-containing protein</fullName>
    </submittedName>
</protein>
<dbReference type="SUPFAM" id="SSF52091">
    <property type="entry name" value="SpoIIaa-like"/>
    <property type="match status" value="1"/>
</dbReference>
<name>A0A545AHN1_9ACTN</name>
<dbReference type="Pfam" id="PF13466">
    <property type="entry name" value="STAS_2"/>
    <property type="match status" value="1"/>
</dbReference>
<dbReference type="PROSITE" id="PS50801">
    <property type="entry name" value="STAS"/>
    <property type="match status" value="1"/>
</dbReference>